<organism evidence="1 2">
    <name type="scientific">Exidia glandulosa HHB12029</name>
    <dbReference type="NCBI Taxonomy" id="1314781"/>
    <lineage>
        <taxon>Eukaryota</taxon>
        <taxon>Fungi</taxon>
        <taxon>Dikarya</taxon>
        <taxon>Basidiomycota</taxon>
        <taxon>Agaricomycotina</taxon>
        <taxon>Agaricomycetes</taxon>
        <taxon>Auriculariales</taxon>
        <taxon>Exidiaceae</taxon>
        <taxon>Exidia</taxon>
    </lineage>
</organism>
<name>A0A165P7J7_EXIGL</name>
<accession>A0A165P7J7</accession>
<dbReference type="EMBL" id="KV425891">
    <property type="protein sequence ID" value="KZW01759.1"/>
    <property type="molecule type" value="Genomic_DNA"/>
</dbReference>
<gene>
    <name evidence="1" type="ORF">EXIGLDRAFT_26509</name>
</gene>
<reference evidence="1 2" key="1">
    <citation type="journal article" date="2016" name="Mol. Biol. Evol.">
        <title>Comparative Genomics of Early-Diverging Mushroom-Forming Fungi Provides Insights into the Origins of Lignocellulose Decay Capabilities.</title>
        <authorList>
            <person name="Nagy L.G."/>
            <person name="Riley R."/>
            <person name="Tritt A."/>
            <person name="Adam C."/>
            <person name="Daum C."/>
            <person name="Floudas D."/>
            <person name="Sun H."/>
            <person name="Yadav J.S."/>
            <person name="Pangilinan J."/>
            <person name="Larsson K.H."/>
            <person name="Matsuura K."/>
            <person name="Barry K."/>
            <person name="Labutti K."/>
            <person name="Kuo R."/>
            <person name="Ohm R.A."/>
            <person name="Bhattacharya S.S."/>
            <person name="Shirouzu T."/>
            <person name="Yoshinaga Y."/>
            <person name="Martin F.M."/>
            <person name="Grigoriev I.V."/>
            <person name="Hibbett D.S."/>
        </authorList>
    </citation>
    <scope>NUCLEOTIDE SEQUENCE [LARGE SCALE GENOMIC DNA]</scope>
    <source>
        <strain evidence="1 2">HHB12029</strain>
    </source>
</reference>
<dbReference type="AlphaFoldDB" id="A0A165P7J7"/>
<protein>
    <submittedName>
        <fullName evidence="1">Uncharacterized protein</fullName>
    </submittedName>
</protein>
<dbReference type="Proteomes" id="UP000077266">
    <property type="component" value="Unassembled WGS sequence"/>
</dbReference>
<evidence type="ECO:0000313" key="2">
    <source>
        <dbReference type="Proteomes" id="UP000077266"/>
    </source>
</evidence>
<keyword evidence="2" id="KW-1185">Reference proteome</keyword>
<proteinExistence type="predicted"/>
<evidence type="ECO:0000313" key="1">
    <source>
        <dbReference type="EMBL" id="KZW01759.1"/>
    </source>
</evidence>
<sequence length="111" mass="12640">MILAHAQSARHQSLRWLCEALGILRQRYPDKAGWKEMGERVRQGAGFLNDASWRAGIAPDDAAKIQKILEKFWEVMNDEDSLAGLEMNTALLWATDESQRVGATSHKFIEW</sequence>
<dbReference type="InParanoid" id="A0A165P7J7"/>